<dbReference type="VEuPathDB" id="FungiDB:Bcin11g02870"/>
<dbReference type="OrthoDB" id="3537856at2759"/>
<keyword evidence="2" id="KW-1185">Reference proteome</keyword>
<reference evidence="1 2" key="3">
    <citation type="journal article" date="2017" name="Mol. Plant Pathol.">
        <title>A gapless genome sequence of the fungus Botrytis cinerea.</title>
        <authorList>
            <person name="Van Kan J.A."/>
            <person name="Stassen J.H."/>
            <person name="Mosbach A."/>
            <person name="Van Der Lee T.A."/>
            <person name="Faino L."/>
            <person name="Farmer A.D."/>
            <person name="Papasotiriou D.G."/>
            <person name="Zhou S."/>
            <person name="Seidl M.F."/>
            <person name="Cottam E."/>
            <person name="Edel D."/>
            <person name="Hahn M."/>
            <person name="Schwartz D.C."/>
            <person name="Dietrich R.A."/>
            <person name="Widdison S."/>
            <person name="Scalliet G."/>
        </authorList>
    </citation>
    <scope>NUCLEOTIDE SEQUENCE [LARGE SCALE GENOMIC DNA]</scope>
    <source>
        <strain evidence="1 2">B05.10</strain>
    </source>
</reference>
<organism evidence="1 2">
    <name type="scientific">Botryotinia fuckeliana (strain B05.10)</name>
    <name type="common">Noble rot fungus</name>
    <name type="synonym">Botrytis cinerea</name>
    <dbReference type="NCBI Taxonomy" id="332648"/>
    <lineage>
        <taxon>Eukaryota</taxon>
        <taxon>Fungi</taxon>
        <taxon>Dikarya</taxon>
        <taxon>Ascomycota</taxon>
        <taxon>Pezizomycotina</taxon>
        <taxon>Leotiomycetes</taxon>
        <taxon>Helotiales</taxon>
        <taxon>Sclerotiniaceae</taxon>
        <taxon>Botrytis</taxon>
    </lineage>
</organism>
<evidence type="ECO:0000313" key="2">
    <source>
        <dbReference type="Proteomes" id="UP000001798"/>
    </source>
</evidence>
<dbReference type="EMBL" id="CP009815">
    <property type="protein sequence ID" value="ATZ54975.1"/>
    <property type="molecule type" value="Genomic_DNA"/>
</dbReference>
<accession>A0A384JWL6</accession>
<name>A0A384JWL6_BOTFB</name>
<sequence>MSSLKATYKVRNSKVDFSPEKSESKFSIKSKKIMSKISPSKLLSKIKSSVKRKRRLFGPRIWMHNWKDNIPVISASKEFYGLPLDVAILLWTYVIENDEKQDYHIQPSLVDNVYHYDSSKDKSDEGVKVKISGAHTLLRVNSLSRLLALKKFSGTLPIFNVQFDHYGILRFDPKRDFIHIHDFHYLASQMTLTLSKRYMLNVEWEHFGESTAREMLRSYPNLNYVRDLEWMERRTECISSPEQRKRILEALKIAGIGDQIYRNHQLPGWTWNRSKSIQNLVIDYTSLCTSMMVIHLFMKDLQRMSDIPMPQFTAEFGPVSTFFNFLRRFDNVQNLRIGDDEWHKLSDEKLFNEMLKGERTLLGL</sequence>
<dbReference type="KEGG" id="bfu:BCIN_11g02870"/>
<proteinExistence type="predicted"/>
<reference evidence="1 2" key="2">
    <citation type="journal article" date="2012" name="Eukaryot. Cell">
        <title>Genome update of Botrytis cinerea strains B05.10 and T4.</title>
        <authorList>
            <person name="Staats M."/>
            <person name="van Kan J.A."/>
        </authorList>
    </citation>
    <scope>NUCLEOTIDE SEQUENCE [LARGE SCALE GENOMIC DNA]</scope>
    <source>
        <strain evidence="1 2">B05.10</strain>
    </source>
</reference>
<dbReference type="RefSeq" id="XP_001556788.1">
    <property type="nucleotide sequence ID" value="XM_001556738.2"/>
</dbReference>
<evidence type="ECO:0000313" key="1">
    <source>
        <dbReference type="EMBL" id="ATZ54975.1"/>
    </source>
</evidence>
<reference evidence="1 2" key="1">
    <citation type="journal article" date="2011" name="PLoS Genet.">
        <title>Genomic analysis of the necrotrophic fungal pathogens Sclerotinia sclerotiorum and Botrytis cinerea.</title>
        <authorList>
            <person name="Amselem J."/>
            <person name="Cuomo C.A."/>
            <person name="van Kan J.A."/>
            <person name="Viaud M."/>
            <person name="Benito E.P."/>
            <person name="Couloux A."/>
            <person name="Coutinho P.M."/>
            <person name="de Vries R.P."/>
            <person name="Dyer P.S."/>
            <person name="Fillinger S."/>
            <person name="Fournier E."/>
            <person name="Gout L."/>
            <person name="Hahn M."/>
            <person name="Kohn L."/>
            <person name="Lapalu N."/>
            <person name="Plummer K.M."/>
            <person name="Pradier J.M."/>
            <person name="Quevillon E."/>
            <person name="Sharon A."/>
            <person name="Simon A."/>
            <person name="ten Have A."/>
            <person name="Tudzynski B."/>
            <person name="Tudzynski P."/>
            <person name="Wincker P."/>
            <person name="Andrew M."/>
            <person name="Anthouard V."/>
            <person name="Beever R.E."/>
            <person name="Beffa R."/>
            <person name="Benoit I."/>
            <person name="Bouzid O."/>
            <person name="Brault B."/>
            <person name="Chen Z."/>
            <person name="Choquer M."/>
            <person name="Collemare J."/>
            <person name="Cotton P."/>
            <person name="Danchin E.G."/>
            <person name="Da Silva C."/>
            <person name="Gautier A."/>
            <person name="Giraud C."/>
            <person name="Giraud T."/>
            <person name="Gonzalez C."/>
            <person name="Grossetete S."/>
            <person name="Guldener U."/>
            <person name="Henrissat B."/>
            <person name="Howlett B.J."/>
            <person name="Kodira C."/>
            <person name="Kretschmer M."/>
            <person name="Lappartient A."/>
            <person name="Leroch M."/>
            <person name="Levis C."/>
            <person name="Mauceli E."/>
            <person name="Neuveglise C."/>
            <person name="Oeser B."/>
            <person name="Pearson M."/>
            <person name="Poulain J."/>
            <person name="Poussereau N."/>
            <person name="Quesneville H."/>
            <person name="Rascle C."/>
            <person name="Schumacher J."/>
            <person name="Segurens B."/>
            <person name="Sexton A."/>
            <person name="Silva E."/>
            <person name="Sirven C."/>
            <person name="Soanes D.M."/>
            <person name="Talbot N.J."/>
            <person name="Templeton M."/>
            <person name="Yandava C."/>
            <person name="Yarden O."/>
            <person name="Zeng Q."/>
            <person name="Rollins J.A."/>
            <person name="Lebrun M.H."/>
            <person name="Dickman M."/>
        </authorList>
    </citation>
    <scope>NUCLEOTIDE SEQUENCE [LARGE SCALE GENOMIC DNA]</scope>
    <source>
        <strain evidence="1 2">B05.10</strain>
    </source>
</reference>
<dbReference type="Proteomes" id="UP000001798">
    <property type="component" value="Chromosome 11"/>
</dbReference>
<gene>
    <name evidence="1" type="ORF">BCIN_11g02870</name>
</gene>
<dbReference type="GeneID" id="5437337"/>
<protein>
    <submittedName>
        <fullName evidence="1">Uncharacterized protein</fullName>
    </submittedName>
</protein>
<dbReference type="AlphaFoldDB" id="A0A384JWL6"/>